<feature type="signal peptide" evidence="1">
    <location>
        <begin position="1"/>
        <end position="26"/>
    </location>
</feature>
<keyword evidence="1" id="KW-0732">Signal</keyword>
<keyword evidence="3" id="KW-1185">Reference proteome</keyword>
<dbReference type="AlphaFoldDB" id="A0A5N5SPC7"/>
<evidence type="ECO:0000313" key="3">
    <source>
        <dbReference type="Proteomes" id="UP000326759"/>
    </source>
</evidence>
<dbReference type="Proteomes" id="UP000326759">
    <property type="component" value="Unassembled WGS sequence"/>
</dbReference>
<protein>
    <submittedName>
        <fullName evidence="2">Uncharacterized protein</fullName>
    </submittedName>
</protein>
<reference evidence="2 3" key="1">
    <citation type="journal article" date="2019" name="PLoS Biol.">
        <title>Sex chromosomes control vertical transmission of feminizing Wolbachia symbionts in an isopod.</title>
        <authorList>
            <person name="Becking T."/>
            <person name="Chebbi M.A."/>
            <person name="Giraud I."/>
            <person name="Moumen B."/>
            <person name="Laverre T."/>
            <person name="Caubet Y."/>
            <person name="Peccoud J."/>
            <person name="Gilbert C."/>
            <person name="Cordaux R."/>
        </authorList>
    </citation>
    <scope>NUCLEOTIDE SEQUENCE [LARGE SCALE GENOMIC DNA]</scope>
    <source>
        <strain evidence="2">ANa2</strain>
        <tissue evidence="2">Whole body excluding digestive tract and cuticle</tissue>
    </source>
</reference>
<evidence type="ECO:0000256" key="1">
    <source>
        <dbReference type="SAM" id="SignalP"/>
    </source>
</evidence>
<name>A0A5N5SPC7_9CRUS</name>
<feature type="chain" id="PRO_5024456112" evidence="1">
    <location>
        <begin position="27"/>
        <end position="71"/>
    </location>
</feature>
<proteinExistence type="predicted"/>
<dbReference type="OrthoDB" id="10622208at2759"/>
<evidence type="ECO:0000313" key="2">
    <source>
        <dbReference type="EMBL" id="KAB7495931.1"/>
    </source>
</evidence>
<gene>
    <name evidence="2" type="ORF">Anas_11610</name>
</gene>
<comment type="caution">
    <text evidence="2">The sequence shown here is derived from an EMBL/GenBank/DDBJ whole genome shotgun (WGS) entry which is preliminary data.</text>
</comment>
<sequence>MDSLIIYKINLKLLIFVLCTNTTTVTTTIGLEKTISLPNNDKNNLKGYKNIAFWTGYSGKLQNWLSVFNTC</sequence>
<dbReference type="EMBL" id="SEYY01021948">
    <property type="protein sequence ID" value="KAB7495931.1"/>
    <property type="molecule type" value="Genomic_DNA"/>
</dbReference>
<organism evidence="2 3">
    <name type="scientific">Armadillidium nasatum</name>
    <dbReference type="NCBI Taxonomy" id="96803"/>
    <lineage>
        <taxon>Eukaryota</taxon>
        <taxon>Metazoa</taxon>
        <taxon>Ecdysozoa</taxon>
        <taxon>Arthropoda</taxon>
        <taxon>Crustacea</taxon>
        <taxon>Multicrustacea</taxon>
        <taxon>Malacostraca</taxon>
        <taxon>Eumalacostraca</taxon>
        <taxon>Peracarida</taxon>
        <taxon>Isopoda</taxon>
        <taxon>Oniscidea</taxon>
        <taxon>Crinocheta</taxon>
        <taxon>Armadillidiidae</taxon>
        <taxon>Armadillidium</taxon>
    </lineage>
</organism>
<accession>A0A5N5SPC7</accession>